<organism evidence="2">
    <name type="scientific">Zeugodacus cucurbitae</name>
    <name type="common">Melon fruit fly</name>
    <name type="synonym">Bactrocera cucurbitae</name>
    <dbReference type="NCBI Taxonomy" id="28588"/>
    <lineage>
        <taxon>Eukaryota</taxon>
        <taxon>Metazoa</taxon>
        <taxon>Ecdysozoa</taxon>
        <taxon>Arthropoda</taxon>
        <taxon>Hexapoda</taxon>
        <taxon>Insecta</taxon>
        <taxon>Pterygota</taxon>
        <taxon>Neoptera</taxon>
        <taxon>Endopterygota</taxon>
        <taxon>Diptera</taxon>
        <taxon>Brachycera</taxon>
        <taxon>Muscomorpha</taxon>
        <taxon>Tephritoidea</taxon>
        <taxon>Tephritidae</taxon>
        <taxon>Zeugodacus</taxon>
        <taxon>Zeugodacus</taxon>
    </lineage>
</organism>
<dbReference type="CDD" id="cd01855">
    <property type="entry name" value="YqeH"/>
    <property type="match status" value="1"/>
</dbReference>
<dbReference type="Pfam" id="PF01926">
    <property type="entry name" value="MMR_HSR1"/>
    <property type="match status" value="1"/>
</dbReference>
<dbReference type="InterPro" id="IPR052807">
    <property type="entry name" value="Mito_transl_resp_regulator"/>
</dbReference>
<dbReference type="AlphaFoldDB" id="A0A0A1XGC2"/>
<sequence>MLSLRRSIKYTLQSYIKYNVRFCSNNFCQHTANVNENDHNLSVRQSEWKLAQERYAKHPLILYSNKLEEQIEFMSPQQLRAYKHKEVVKEKLKLRYLQNQPQTISETKRSVNGNDDKENNFPISWMEDYEFYEGNDSGTHSPFGTADSSIQPSTVPCSGCGAHLHCTRTNLPGYIPAEIFKGRSNKELQTITCQRCHFLKHYDIALDIEISPESYVETISRIRDEYALAIVIVDLLDFPCSIWPGIGDVLGHKRPVFVVGNKVDLLPRDHNNYLDHAKSCLKDQMVQCGFDTLNIKHISLISAKTGYGIEELITQLHKIWGYKGNVYLVGCTNVGKSSLFNILLNSDYCRPEATDLVRKATTCPWPGTTLQMLKFPIHRPSDIRIYQRFRRLTSERSQKYAENAMRRRKAQKTGDINAARLVGKIGRTFVNNEETVDSFAVTSGTQPIVTLNEKDPRYRQAKWCYDTPGVMHPEQFTELLTTQELQQLTPHDMITPRAIRLKPGMSLFLAGLARLDFIECKYVEIDWVKVIVYSSLHLPLVIAHTEKAEEMYNEYLGTEILGLPYGDETRLARWPGLKSCNEVIQLVGKYEDAISSEIVLSSAGWVGLRVPYASDCTFKAWTPEARGIYVRTPPLVPYAERLVGKRIRNSLAYNLGKPFTFKK</sequence>
<dbReference type="SUPFAM" id="SSF52540">
    <property type="entry name" value="P-loop containing nucleoside triphosphate hydrolases"/>
    <property type="match status" value="1"/>
</dbReference>
<dbReference type="OrthoDB" id="1696305at2759"/>
<dbReference type="EMBL" id="GBXI01004275">
    <property type="protein sequence ID" value="JAD10017.1"/>
    <property type="molecule type" value="Transcribed_RNA"/>
</dbReference>
<accession>A0A0A1XGC2</accession>
<gene>
    <name evidence="2" type="primary">Noa1</name>
    <name evidence="2" type="ORF">g.4612</name>
</gene>
<dbReference type="PANTHER" id="PTHR46406">
    <property type="entry name" value="NITRIC OXIDE-ASSOCIATED PROTEIN 1"/>
    <property type="match status" value="1"/>
</dbReference>
<proteinExistence type="predicted"/>
<evidence type="ECO:0000313" key="2">
    <source>
        <dbReference type="EMBL" id="JAD10017.1"/>
    </source>
</evidence>
<evidence type="ECO:0000259" key="1">
    <source>
        <dbReference type="Pfam" id="PF01926"/>
    </source>
</evidence>
<dbReference type="GO" id="GO:0005525">
    <property type="term" value="F:GTP binding"/>
    <property type="evidence" value="ECO:0007669"/>
    <property type="project" value="InterPro"/>
</dbReference>
<dbReference type="InterPro" id="IPR027417">
    <property type="entry name" value="P-loop_NTPase"/>
</dbReference>
<reference evidence="2" key="1">
    <citation type="submission" date="2014-11" db="EMBL/GenBank/DDBJ databases">
        <authorList>
            <person name="Geib S."/>
        </authorList>
    </citation>
    <scope>NUCLEOTIDE SEQUENCE</scope>
</reference>
<reference evidence="2" key="2">
    <citation type="journal article" date="2015" name="Gigascience">
        <title>Reconstructing a comprehensive transcriptome assembly of a white-pupal translocated strain of the pest fruit fly Bactrocera cucurbitae.</title>
        <authorList>
            <person name="Sim S.B."/>
            <person name="Calla B."/>
            <person name="Hall B."/>
            <person name="DeRego T."/>
            <person name="Geib S.M."/>
        </authorList>
    </citation>
    <scope>NUCLEOTIDE SEQUENCE</scope>
</reference>
<protein>
    <submittedName>
        <fullName evidence="2">Nitric oxide-associated protein 1</fullName>
    </submittedName>
</protein>
<name>A0A0A1XGC2_ZEUCU</name>
<dbReference type="InterPro" id="IPR006073">
    <property type="entry name" value="GTP-bd"/>
</dbReference>
<dbReference type="PANTHER" id="PTHR46406:SF1">
    <property type="entry name" value="NITRIC OXIDE-ASSOCIATED PROTEIN 1"/>
    <property type="match status" value="1"/>
</dbReference>
<dbReference type="Gene3D" id="3.40.50.300">
    <property type="entry name" value="P-loop containing nucleotide triphosphate hydrolases"/>
    <property type="match status" value="1"/>
</dbReference>
<feature type="domain" description="G" evidence="1">
    <location>
        <begin position="326"/>
        <end position="378"/>
    </location>
</feature>